<keyword evidence="2" id="KW-1185">Reference proteome</keyword>
<dbReference type="KEGG" id="smur:BWP33_05490"/>
<name>V9HLN7_9NEIS</name>
<reference evidence="1 2" key="1">
    <citation type="submission" date="2010-03" db="EMBL/GenBank/DDBJ databases">
        <authorList>
            <consortium name="The Broad Institute Genome Sequencing Platform"/>
            <person name="Ward D."/>
            <person name="Earl A."/>
            <person name="Feldgarden M."/>
            <person name="Gevers D."/>
            <person name="Young S."/>
            <person name="Zeng Q."/>
            <person name="Koehrsen M."/>
            <person name="Alvarado L."/>
            <person name="Berlin A.M."/>
            <person name="Borenstein D."/>
            <person name="Chapman S.B."/>
            <person name="Chen Z."/>
            <person name="Engels R."/>
            <person name="Freedman E."/>
            <person name="Gellesch M."/>
            <person name="Goldberg J."/>
            <person name="Griggs A."/>
            <person name="Gujja S."/>
            <person name="Heilman E.R."/>
            <person name="Heiman D.I."/>
            <person name="Hepburn T.A."/>
            <person name="Howarth C."/>
            <person name="Jen D."/>
            <person name="Larson L."/>
            <person name="Mehta T."/>
            <person name="Park D."/>
            <person name="Pearson M."/>
            <person name="Richards J."/>
            <person name="Roberts A."/>
            <person name="Saif S."/>
            <person name="Shea T.D."/>
            <person name="Shenoy N."/>
            <person name="Sisk P."/>
            <person name="Stolte C."/>
            <person name="Sykes S.N."/>
            <person name="Walk T."/>
            <person name="White J."/>
            <person name="Yandava C."/>
            <person name="Izard J."/>
            <person name="Baranova O.V."/>
            <person name="Blanton J.M."/>
            <person name="Tanner A.C."/>
            <person name="Dewhirst F."/>
            <person name="Haas B."/>
            <person name="Nusbaum C."/>
            <person name="Birren B."/>
        </authorList>
    </citation>
    <scope>NUCLEOTIDE SEQUENCE [LARGE SCALE GENOMIC DNA]</scope>
    <source>
        <strain evidence="1 2">ATCC 29453</strain>
    </source>
</reference>
<dbReference type="STRING" id="641147.HMPREF9021_01004"/>
<evidence type="ECO:0000313" key="1">
    <source>
        <dbReference type="EMBL" id="EFG31172.1"/>
    </source>
</evidence>
<dbReference type="InterPro" id="IPR011990">
    <property type="entry name" value="TPR-like_helical_dom_sf"/>
</dbReference>
<dbReference type="Proteomes" id="UP000017813">
    <property type="component" value="Unassembled WGS sequence"/>
</dbReference>
<dbReference type="EMBL" id="ADCY02000032">
    <property type="protein sequence ID" value="EFG31172.1"/>
    <property type="molecule type" value="Genomic_DNA"/>
</dbReference>
<proteinExistence type="predicted"/>
<dbReference type="PANTHER" id="PTHR43628">
    <property type="entry name" value="ACTIVATOR OF C KINASE PROTEIN 1-RELATED"/>
    <property type="match status" value="1"/>
</dbReference>
<accession>V9HLN7</accession>
<dbReference type="HOGENOM" id="CLU_000288_36_8_4"/>
<dbReference type="PANTHER" id="PTHR43628:SF1">
    <property type="entry name" value="CHITIN SYNTHASE REGULATORY FACTOR 2-RELATED"/>
    <property type="match status" value="1"/>
</dbReference>
<sequence>MSEKTQDAGLLAYENGDYTTAFNEWLALAEADNAQACHNIAMLYESGQGIEQNPELAQLWCEKAAKLGLVTAQHHLGYMLLESDPIAALHHWQKAAEQGLADAQYDLGTQYMLGEVIPQNNDTAADWYEEAAMQGHVSAQFNLGVLYANAEQYANARHWWEQAAQAGHENAKFNLTRLSEMGY</sequence>
<dbReference type="InterPro" id="IPR052945">
    <property type="entry name" value="Mitotic_Regulator"/>
</dbReference>
<organism evidence="1 2">
    <name type="scientific">Simonsiella muelleri ATCC 29453</name>
    <dbReference type="NCBI Taxonomy" id="641147"/>
    <lineage>
        <taxon>Bacteria</taxon>
        <taxon>Pseudomonadati</taxon>
        <taxon>Pseudomonadota</taxon>
        <taxon>Betaproteobacteria</taxon>
        <taxon>Neisseriales</taxon>
        <taxon>Neisseriaceae</taxon>
        <taxon>Simonsiella</taxon>
    </lineage>
</organism>
<evidence type="ECO:0008006" key="3">
    <source>
        <dbReference type="Google" id="ProtNLM"/>
    </source>
</evidence>
<dbReference type="eggNOG" id="COG0790">
    <property type="taxonomic scope" value="Bacteria"/>
</dbReference>
<dbReference type="SUPFAM" id="SSF81901">
    <property type="entry name" value="HCP-like"/>
    <property type="match status" value="1"/>
</dbReference>
<reference evidence="1 2" key="2">
    <citation type="submission" date="2011-10" db="EMBL/GenBank/DDBJ databases">
        <title>The Genome Sequence of Simonsiella muelleri ATCC 29453.</title>
        <authorList>
            <consortium name="The Broad Institute Genome Sequencing Platform"/>
            <consortium name="The Broad Institute Genome Sequencing Center for Infectious Disease"/>
            <person name="Earl A."/>
            <person name="Ward D."/>
            <person name="Feldgarden M."/>
            <person name="Gevers D."/>
            <person name="Izard J."/>
            <person name="Baranova O.V."/>
            <person name="Blanton J.M."/>
            <person name="Tanner A.C."/>
            <person name="Dewhirst F."/>
            <person name="Young S.K."/>
            <person name="Zeng Q."/>
            <person name="Gargeya S."/>
            <person name="Fitzgerald M."/>
            <person name="Haas B."/>
            <person name="Abouelleil A."/>
            <person name="Alvarado L."/>
            <person name="Arachchi H.M."/>
            <person name="Berlin A."/>
            <person name="Brown A."/>
            <person name="Chapman S.B."/>
            <person name="Chen Z."/>
            <person name="Dunbar C."/>
            <person name="Freedman E."/>
            <person name="Gearin G."/>
            <person name="Goldberg J."/>
            <person name="Griggs A."/>
            <person name="Gujja S."/>
            <person name="Heiman D."/>
            <person name="Howarth C."/>
            <person name="Larson L."/>
            <person name="Lui A."/>
            <person name="MacDonald P.J.P."/>
            <person name="Montmayeur A."/>
            <person name="Murphy C."/>
            <person name="Neiman D."/>
            <person name="Pearson M."/>
            <person name="Priest M."/>
            <person name="Roberts A."/>
            <person name="Saif S."/>
            <person name="Shea T."/>
            <person name="Shenoy N."/>
            <person name="Sisk P."/>
            <person name="Stolte C."/>
            <person name="Sykes S."/>
            <person name="Wortman J."/>
            <person name="Nusbaum C."/>
            <person name="Birren B."/>
        </authorList>
    </citation>
    <scope>NUCLEOTIDE SEQUENCE [LARGE SCALE GENOMIC DNA]</scope>
    <source>
        <strain evidence="1 2">ATCC 29453</strain>
    </source>
</reference>
<dbReference type="SMART" id="SM00671">
    <property type="entry name" value="SEL1"/>
    <property type="match status" value="4"/>
</dbReference>
<comment type="caution">
    <text evidence="1">The sequence shown here is derived from an EMBL/GenBank/DDBJ whole genome shotgun (WGS) entry which is preliminary data.</text>
</comment>
<evidence type="ECO:0000313" key="2">
    <source>
        <dbReference type="Proteomes" id="UP000017813"/>
    </source>
</evidence>
<dbReference type="RefSeq" id="WP_002641982.1">
    <property type="nucleotide sequence ID" value="NZ_CP019448.1"/>
</dbReference>
<dbReference type="Pfam" id="PF08238">
    <property type="entry name" value="Sel1"/>
    <property type="match status" value="4"/>
</dbReference>
<protein>
    <recommendedName>
        <fullName evidence="3">Sel1 repeat protein</fullName>
    </recommendedName>
</protein>
<dbReference type="OrthoDB" id="5365194at2"/>
<dbReference type="AlphaFoldDB" id="V9HLN7"/>
<dbReference type="Gene3D" id="1.25.40.10">
    <property type="entry name" value="Tetratricopeptide repeat domain"/>
    <property type="match status" value="1"/>
</dbReference>
<gene>
    <name evidence="1" type="ORF">HMPREF9021_01004</name>
</gene>
<dbReference type="InterPro" id="IPR006597">
    <property type="entry name" value="Sel1-like"/>
</dbReference>